<dbReference type="Pfam" id="PF14905">
    <property type="entry name" value="OMP_b-brl_3"/>
    <property type="match status" value="1"/>
</dbReference>
<proteinExistence type="predicted"/>
<keyword evidence="3" id="KW-1185">Reference proteome</keyword>
<name>A0A7W5DSU2_9PORP</name>
<sequence length="115" mass="13676">MTSLNKKRNIIFNLGFYYEFPHIDGYNTIQATYYVYSGIKMLLLKEKLILSLTANDLFRTDHAKSTVLSNNIRYTFDNYGDTQYLRLAVSYRFGNKLVRVEKRNVSNEDERERVR</sequence>
<evidence type="ECO:0000313" key="3">
    <source>
        <dbReference type="Proteomes" id="UP000544222"/>
    </source>
</evidence>
<organism evidence="2 3">
    <name type="scientific">Microbacter margulisiae</name>
    <dbReference type="NCBI Taxonomy" id="1350067"/>
    <lineage>
        <taxon>Bacteria</taxon>
        <taxon>Pseudomonadati</taxon>
        <taxon>Bacteroidota</taxon>
        <taxon>Bacteroidia</taxon>
        <taxon>Bacteroidales</taxon>
        <taxon>Porphyromonadaceae</taxon>
        <taxon>Microbacter</taxon>
    </lineage>
</organism>
<evidence type="ECO:0000313" key="2">
    <source>
        <dbReference type="EMBL" id="MBB3187603.1"/>
    </source>
</evidence>
<accession>A0A7W5DSU2</accession>
<evidence type="ECO:0000259" key="1">
    <source>
        <dbReference type="Pfam" id="PF14905"/>
    </source>
</evidence>
<gene>
    <name evidence="2" type="ORF">FHX64_001766</name>
</gene>
<feature type="domain" description="Outer membrane protein beta-barrel" evidence="1">
    <location>
        <begin position="3"/>
        <end position="91"/>
    </location>
</feature>
<reference evidence="2 3" key="1">
    <citation type="submission" date="2020-08" db="EMBL/GenBank/DDBJ databases">
        <title>Genomic Encyclopedia of Type Strains, Phase IV (KMG-IV): sequencing the most valuable type-strain genomes for metagenomic binning, comparative biology and taxonomic classification.</title>
        <authorList>
            <person name="Goeker M."/>
        </authorList>
    </citation>
    <scope>NUCLEOTIDE SEQUENCE [LARGE SCALE GENOMIC DNA]</scope>
    <source>
        <strain evidence="2 3">DSM 27471</strain>
    </source>
</reference>
<dbReference type="RefSeq" id="WP_183413351.1">
    <property type="nucleotide sequence ID" value="NZ_JACHYB010000001.1"/>
</dbReference>
<dbReference type="EMBL" id="JACHYB010000001">
    <property type="protein sequence ID" value="MBB3187603.1"/>
    <property type="molecule type" value="Genomic_DNA"/>
</dbReference>
<comment type="caution">
    <text evidence="2">The sequence shown here is derived from an EMBL/GenBank/DDBJ whole genome shotgun (WGS) entry which is preliminary data.</text>
</comment>
<dbReference type="Proteomes" id="UP000544222">
    <property type="component" value="Unassembled WGS sequence"/>
</dbReference>
<dbReference type="InterPro" id="IPR041700">
    <property type="entry name" value="OMP_b-brl_3"/>
</dbReference>
<dbReference type="AlphaFoldDB" id="A0A7W5DSU2"/>
<protein>
    <recommendedName>
        <fullName evidence="1">Outer membrane protein beta-barrel domain-containing protein</fullName>
    </recommendedName>
</protein>